<dbReference type="InterPro" id="IPR003593">
    <property type="entry name" value="AAA+_ATPase"/>
</dbReference>
<keyword evidence="7 8" id="KW-0472">Membrane</keyword>
<protein>
    <submittedName>
        <fullName evidence="11">Multidrug ABC transporter</fullName>
    </submittedName>
</protein>
<dbReference type="OrthoDB" id="9762778at2"/>
<comment type="subcellular location">
    <subcellularLocation>
        <location evidence="1">Cell membrane</location>
        <topology evidence="1">Multi-pass membrane protein</topology>
    </subcellularLocation>
</comment>
<evidence type="ECO:0000313" key="11">
    <source>
        <dbReference type="EMBL" id="ODR32446.1"/>
    </source>
</evidence>
<evidence type="ECO:0000256" key="7">
    <source>
        <dbReference type="ARBA" id="ARBA00023136"/>
    </source>
</evidence>
<sequence length="577" mass="64442">MLRSIQKLIGDKRKQLIFPIFLMSLDAIGSLVMYLMLYFTVIHLLNGSLTGGLVRNYTIVCLISIILRLIIYRSGYFLCFSRGAEMCSGLRLDLANHYRSLSLGYFNQNSSGYLLSTLTKDLSNFELVLTHTLPSIVKTLVMGCLILVGTFFINWKLALAECVVILIALPVLNWGNRLVEKYGTIKRDLTSKMISIVLEYIKGMKVFKSANMTSTHFTRMSDTLEDIRKTSVQAEVKTAAPTSMYSIIANFLLPFVLLIGSYLFLGGTIASELLVAFMLMSLALSALLIAFEHSYNLLKELKLATSNLEQAFDTKPLSYKEEKVKLSHFDITFENVDFSYNQQTDVLHNISFHAPEGSTTALIGPSGSGKSTVANLIARFWDVTKGCVRIGGQDIRELNPDGLLHYISEVFQENTLLSDTIYNNIKAGREDATEQEVIAAAKAAHCHEFIERLPNGYQTHLAEGGNTLSGGEKQRIAIARAILKDAPILLLDESTASLDADNEAKINQALDRLMKGKTVFVIAHRLNTIQNADQIIVLNQGRIEETGTHEELLRKKGHYYEMVQEQQKAREWIVKGA</sequence>
<dbReference type="GO" id="GO:0005886">
    <property type="term" value="C:plasma membrane"/>
    <property type="evidence" value="ECO:0007669"/>
    <property type="project" value="UniProtKB-SubCell"/>
</dbReference>
<feature type="domain" description="ABC transmembrane type-1" evidence="10">
    <location>
        <begin position="20"/>
        <end position="300"/>
    </location>
</feature>
<comment type="caution">
    <text evidence="11">The sequence shown here is derived from an EMBL/GenBank/DDBJ whole genome shotgun (WGS) entry which is preliminary data.</text>
</comment>
<dbReference type="PROSITE" id="PS50893">
    <property type="entry name" value="ABC_TRANSPORTER_2"/>
    <property type="match status" value="1"/>
</dbReference>
<dbReference type="PANTHER" id="PTHR43394:SF1">
    <property type="entry name" value="ATP-BINDING CASSETTE SUB-FAMILY B MEMBER 10, MITOCHONDRIAL"/>
    <property type="match status" value="1"/>
</dbReference>
<dbReference type="Pfam" id="PF00664">
    <property type="entry name" value="ABC_membrane"/>
    <property type="match status" value="1"/>
</dbReference>
<dbReference type="RefSeq" id="WP_069432552.1">
    <property type="nucleotide sequence ID" value="NZ_MEHA01000062.1"/>
</dbReference>
<evidence type="ECO:0000256" key="6">
    <source>
        <dbReference type="ARBA" id="ARBA00022989"/>
    </source>
</evidence>
<dbReference type="InterPro" id="IPR017871">
    <property type="entry name" value="ABC_transporter-like_CS"/>
</dbReference>
<evidence type="ECO:0000256" key="4">
    <source>
        <dbReference type="ARBA" id="ARBA00022741"/>
    </source>
</evidence>
<feature type="domain" description="ABC transporter" evidence="9">
    <location>
        <begin position="331"/>
        <end position="565"/>
    </location>
</feature>
<dbReference type="PROSITE" id="PS00211">
    <property type="entry name" value="ABC_TRANSPORTER_1"/>
    <property type="match status" value="1"/>
</dbReference>
<dbReference type="InterPro" id="IPR011527">
    <property type="entry name" value="ABC1_TM_dom"/>
</dbReference>
<dbReference type="PROSITE" id="PS50929">
    <property type="entry name" value="ABC_TM1F"/>
    <property type="match status" value="1"/>
</dbReference>
<evidence type="ECO:0000256" key="8">
    <source>
        <dbReference type="SAM" id="Phobius"/>
    </source>
</evidence>
<keyword evidence="2" id="KW-0813">Transport</keyword>
<evidence type="ECO:0000256" key="1">
    <source>
        <dbReference type="ARBA" id="ARBA00004651"/>
    </source>
</evidence>
<dbReference type="InterPro" id="IPR036640">
    <property type="entry name" value="ABC1_TM_sf"/>
</dbReference>
<proteinExistence type="predicted"/>
<feature type="transmembrane region" description="Helical" evidence="8">
    <location>
        <begin position="247"/>
        <end position="267"/>
    </location>
</feature>
<dbReference type="GO" id="GO:0015421">
    <property type="term" value="F:ABC-type oligopeptide transporter activity"/>
    <property type="evidence" value="ECO:0007669"/>
    <property type="project" value="TreeGrafter"/>
</dbReference>
<dbReference type="SUPFAM" id="SSF90123">
    <property type="entry name" value="ABC transporter transmembrane region"/>
    <property type="match status" value="1"/>
</dbReference>
<dbReference type="Proteomes" id="UP000094271">
    <property type="component" value="Unassembled WGS sequence"/>
</dbReference>
<evidence type="ECO:0000256" key="5">
    <source>
        <dbReference type="ARBA" id="ARBA00022840"/>
    </source>
</evidence>
<dbReference type="InterPro" id="IPR027417">
    <property type="entry name" value="P-loop_NTPase"/>
</dbReference>
<dbReference type="EMBL" id="MEHA01000062">
    <property type="protein sequence ID" value="ODR32446.1"/>
    <property type="molecule type" value="Genomic_DNA"/>
</dbReference>
<dbReference type="InterPro" id="IPR003439">
    <property type="entry name" value="ABC_transporter-like_ATP-bd"/>
</dbReference>
<dbReference type="Gene3D" id="3.40.50.300">
    <property type="entry name" value="P-loop containing nucleotide triphosphate hydrolases"/>
    <property type="match status" value="1"/>
</dbReference>
<dbReference type="AlphaFoldDB" id="A0A1E3U526"/>
<gene>
    <name evidence="11" type="ORF">BEI59_36670</name>
</gene>
<feature type="transmembrane region" description="Helical" evidence="8">
    <location>
        <begin position="20"/>
        <end position="42"/>
    </location>
</feature>
<evidence type="ECO:0000256" key="2">
    <source>
        <dbReference type="ARBA" id="ARBA00022448"/>
    </source>
</evidence>
<dbReference type="Pfam" id="PF00005">
    <property type="entry name" value="ABC_tran"/>
    <property type="match status" value="1"/>
</dbReference>
<keyword evidence="4" id="KW-0547">Nucleotide-binding</keyword>
<keyword evidence="5" id="KW-0067">ATP-binding</keyword>
<feature type="transmembrane region" description="Helical" evidence="8">
    <location>
        <begin position="54"/>
        <end position="72"/>
    </location>
</feature>
<evidence type="ECO:0000256" key="3">
    <source>
        <dbReference type="ARBA" id="ARBA00022692"/>
    </source>
</evidence>
<dbReference type="SMART" id="SM00382">
    <property type="entry name" value="AAA"/>
    <property type="match status" value="1"/>
</dbReference>
<dbReference type="GO" id="GO:0005524">
    <property type="term" value="F:ATP binding"/>
    <property type="evidence" value="ECO:0007669"/>
    <property type="project" value="UniProtKB-KW"/>
</dbReference>
<evidence type="ECO:0000259" key="10">
    <source>
        <dbReference type="PROSITE" id="PS50929"/>
    </source>
</evidence>
<accession>A0A1E3U526</accession>
<name>A0A1E3U526_9FIRM</name>
<feature type="transmembrane region" description="Helical" evidence="8">
    <location>
        <begin position="273"/>
        <end position="291"/>
    </location>
</feature>
<dbReference type="SUPFAM" id="SSF52540">
    <property type="entry name" value="P-loop containing nucleoside triphosphate hydrolases"/>
    <property type="match status" value="1"/>
</dbReference>
<organism evidence="11">
    <name type="scientific">Eisenbergiella tayi</name>
    <dbReference type="NCBI Taxonomy" id="1432052"/>
    <lineage>
        <taxon>Bacteria</taxon>
        <taxon>Bacillati</taxon>
        <taxon>Bacillota</taxon>
        <taxon>Clostridia</taxon>
        <taxon>Lachnospirales</taxon>
        <taxon>Lachnospiraceae</taxon>
        <taxon>Eisenbergiella</taxon>
    </lineage>
</organism>
<evidence type="ECO:0000259" key="9">
    <source>
        <dbReference type="PROSITE" id="PS50893"/>
    </source>
</evidence>
<dbReference type="Gene3D" id="1.20.1560.10">
    <property type="entry name" value="ABC transporter type 1, transmembrane domain"/>
    <property type="match status" value="1"/>
</dbReference>
<dbReference type="FunFam" id="3.40.50.300:FF:000287">
    <property type="entry name" value="Multidrug ABC transporter ATP-binding protein"/>
    <property type="match status" value="1"/>
</dbReference>
<dbReference type="InterPro" id="IPR039421">
    <property type="entry name" value="Type_1_exporter"/>
</dbReference>
<dbReference type="GO" id="GO:0016887">
    <property type="term" value="F:ATP hydrolysis activity"/>
    <property type="evidence" value="ECO:0007669"/>
    <property type="project" value="InterPro"/>
</dbReference>
<dbReference type="PANTHER" id="PTHR43394">
    <property type="entry name" value="ATP-DEPENDENT PERMEASE MDL1, MITOCHONDRIAL"/>
    <property type="match status" value="1"/>
</dbReference>
<keyword evidence="3 8" id="KW-0812">Transmembrane</keyword>
<reference evidence="11" key="1">
    <citation type="submission" date="2016-08" db="EMBL/GenBank/DDBJ databases">
        <authorList>
            <person name="Seilhamer J.J."/>
        </authorList>
    </citation>
    <scope>NUCLEOTIDE SEQUENCE [LARGE SCALE GENOMIC DNA]</scope>
    <source>
        <strain evidence="11">NML150140-1</strain>
    </source>
</reference>
<keyword evidence="6 8" id="KW-1133">Transmembrane helix</keyword>